<protein>
    <recommendedName>
        <fullName evidence="5">Transmembrane protein</fullName>
    </recommendedName>
</protein>
<reference evidence="3" key="1">
    <citation type="submission" date="2021-03" db="EMBL/GenBank/DDBJ databases">
        <title>Evolutionary innovations through gain and loss of genes in the ectomycorrhizal Boletales.</title>
        <authorList>
            <person name="Wu G."/>
            <person name="Miyauchi S."/>
            <person name="Morin E."/>
            <person name="Yang Z.-L."/>
            <person name="Xu J."/>
            <person name="Martin F.M."/>
        </authorList>
    </citation>
    <scope>NUCLEOTIDE SEQUENCE</scope>
    <source>
        <strain evidence="3">BR01</strain>
    </source>
</reference>
<dbReference type="AlphaFoldDB" id="A0A8I2YL80"/>
<feature type="compositionally biased region" description="Low complexity" evidence="1">
    <location>
        <begin position="776"/>
        <end position="785"/>
    </location>
</feature>
<feature type="region of interest" description="Disordered" evidence="1">
    <location>
        <begin position="809"/>
        <end position="841"/>
    </location>
</feature>
<feature type="region of interest" description="Disordered" evidence="1">
    <location>
        <begin position="182"/>
        <end position="204"/>
    </location>
</feature>
<gene>
    <name evidence="3" type="ORF">JVT61DRAFT_4873</name>
</gene>
<feature type="compositionally biased region" description="Polar residues" evidence="1">
    <location>
        <begin position="113"/>
        <end position="130"/>
    </location>
</feature>
<feature type="region of interest" description="Disordered" evidence="1">
    <location>
        <begin position="105"/>
        <end position="140"/>
    </location>
</feature>
<keyword evidence="4" id="KW-1185">Reference proteome</keyword>
<keyword evidence="2" id="KW-0812">Transmembrane</keyword>
<feature type="compositionally biased region" description="Low complexity" evidence="1">
    <location>
        <begin position="61"/>
        <end position="73"/>
    </location>
</feature>
<feature type="region of interest" description="Disordered" evidence="1">
    <location>
        <begin position="471"/>
        <end position="542"/>
    </location>
</feature>
<dbReference type="Proteomes" id="UP000683000">
    <property type="component" value="Unassembled WGS sequence"/>
</dbReference>
<feature type="compositionally biased region" description="Polar residues" evidence="1">
    <location>
        <begin position="505"/>
        <end position="518"/>
    </location>
</feature>
<name>A0A8I2YL80_9AGAM</name>
<comment type="caution">
    <text evidence="3">The sequence shown here is derived from an EMBL/GenBank/DDBJ whole genome shotgun (WGS) entry which is preliminary data.</text>
</comment>
<feature type="compositionally biased region" description="Basic residues" evidence="1">
    <location>
        <begin position="758"/>
        <end position="770"/>
    </location>
</feature>
<feature type="region of interest" description="Disordered" evidence="1">
    <location>
        <begin position="52"/>
        <end position="74"/>
    </location>
</feature>
<proteinExistence type="predicted"/>
<dbReference type="OrthoDB" id="2671709at2759"/>
<keyword evidence="2" id="KW-0472">Membrane</keyword>
<accession>A0A8I2YL80</accession>
<feature type="transmembrane region" description="Helical" evidence="2">
    <location>
        <begin position="149"/>
        <end position="172"/>
    </location>
</feature>
<evidence type="ECO:0000313" key="4">
    <source>
        <dbReference type="Proteomes" id="UP000683000"/>
    </source>
</evidence>
<feature type="region of interest" description="Disordered" evidence="1">
    <location>
        <begin position="355"/>
        <end position="375"/>
    </location>
</feature>
<feature type="region of interest" description="Disordered" evidence="1">
    <location>
        <begin position="244"/>
        <end position="339"/>
    </location>
</feature>
<feature type="compositionally biased region" description="Basic and acidic residues" evidence="1">
    <location>
        <begin position="815"/>
        <end position="826"/>
    </location>
</feature>
<sequence>MMTFSSLQSLLAASVKHHDRALTLVFGSDGQVSLIGYDGGITSPYTLTVSNTGTPIPPTRSLPSESSSVSPIPNLEATSASLTGTVSPTPTPTSSSTFISSSFASSSYDPSSNATETDTNLPSIPTVNYPTPSPTPVSNPKDHGVGAPFYLAIVLASISFIGCVAAFIAWWIRSRTRRHDLELDDPWNSDTISDTSTPSADNANASEKGALAHVETQTRPYYLPASIVRRSSSNLLTVPHTIPTLEDGTLQNGTLHAGRYPSLRRANDPRSQNPSSEPNPYQSVSSSQTTDTSSRPGTERFQSGLSVQESTRTLGRLRVANRVPGDVTSGDEGGTNMPRLQNSAGLSTVPNIGMTPSGENAIPNPHPGQGDRPLNTPLEPPGPATIPWGRRTDTVAALRRTRRRTPGTAVQTYSNVGYGGYPYPALEGGSNGAMWQAPAVANQEENGKDYPPKPLDWKSTLKSSFWQAVDAMTSSGPSDPESHPANAGSGSRFTPAPQRVASRRSPVSPTRLAASSTLPDIRAARAEGTETKYELTPSDNSVATQEIPRNSTHLGPGNFVTGMDESEVPRISEFTIGSVRSPPPRVSRLNRNLGISARQPHPDSIKADTGSVYSTDSAVARANLRKYGYGDPVPSSWSALGAARESQLDLERTYLPLPRPIPSSSPSPLSITPSQLTLDSGLLSSSVSTRTRARTDSDFIGSDAATLRLGENANPARDGGTTSSTYSTSRNGTMQSGHRDSTAGVPLLASSTTSSMLSRKKGVTIRRKRPIPPQRAQSSASSVQSIESGLSIREVAVRRALLERRKKVKAANSLKGREDGLTRSRDASSPNGDNTTRTTNV</sequence>
<organism evidence="3 4">
    <name type="scientific">Boletus reticuloceps</name>
    <dbReference type="NCBI Taxonomy" id="495285"/>
    <lineage>
        <taxon>Eukaryota</taxon>
        <taxon>Fungi</taxon>
        <taxon>Dikarya</taxon>
        <taxon>Basidiomycota</taxon>
        <taxon>Agaricomycotina</taxon>
        <taxon>Agaricomycetes</taxon>
        <taxon>Agaricomycetidae</taxon>
        <taxon>Boletales</taxon>
        <taxon>Boletineae</taxon>
        <taxon>Boletaceae</taxon>
        <taxon>Boletoideae</taxon>
        <taxon>Boletus</taxon>
    </lineage>
</organism>
<feature type="compositionally biased region" description="Polar residues" evidence="1">
    <location>
        <begin position="188"/>
        <end position="204"/>
    </location>
</feature>
<feature type="compositionally biased region" description="Polar residues" evidence="1">
    <location>
        <begin position="827"/>
        <end position="841"/>
    </location>
</feature>
<feature type="region of interest" description="Disordered" evidence="1">
    <location>
        <begin position="710"/>
        <end position="787"/>
    </location>
</feature>
<feature type="compositionally biased region" description="Polar residues" evidence="1">
    <location>
        <begin position="300"/>
        <end position="313"/>
    </location>
</feature>
<feature type="compositionally biased region" description="Low complexity" evidence="1">
    <location>
        <begin position="747"/>
        <end position="757"/>
    </location>
</feature>
<feature type="compositionally biased region" description="Polar residues" evidence="1">
    <location>
        <begin position="269"/>
        <end position="281"/>
    </location>
</feature>
<dbReference type="EMBL" id="JAGFBS010000019">
    <property type="protein sequence ID" value="KAG6374215.1"/>
    <property type="molecule type" value="Genomic_DNA"/>
</dbReference>
<evidence type="ECO:0000313" key="3">
    <source>
        <dbReference type="EMBL" id="KAG6374215.1"/>
    </source>
</evidence>
<evidence type="ECO:0000256" key="1">
    <source>
        <dbReference type="SAM" id="MobiDB-lite"/>
    </source>
</evidence>
<evidence type="ECO:0000256" key="2">
    <source>
        <dbReference type="SAM" id="Phobius"/>
    </source>
</evidence>
<evidence type="ECO:0008006" key="5">
    <source>
        <dbReference type="Google" id="ProtNLM"/>
    </source>
</evidence>
<keyword evidence="2" id="KW-1133">Transmembrane helix</keyword>
<feature type="compositionally biased region" description="Basic and acidic residues" evidence="1">
    <location>
        <begin position="522"/>
        <end position="533"/>
    </location>
</feature>
<feature type="compositionally biased region" description="Low complexity" evidence="1">
    <location>
        <begin position="282"/>
        <end position="294"/>
    </location>
</feature>